<dbReference type="Gene3D" id="1.10.10.60">
    <property type="entry name" value="Homeodomain-like"/>
    <property type="match status" value="1"/>
</dbReference>
<evidence type="ECO:0000259" key="5">
    <source>
        <dbReference type="PROSITE" id="PS50110"/>
    </source>
</evidence>
<dbReference type="InterPro" id="IPR003661">
    <property type="entry name" value="HisK_dim/P_dom"/>
</dbReference>
<keyword evidence="3" id="KW-1133">Transmembrane helix</keyword>
<evidence type="ECO:0000259" key="4">
    <source>
        <dbReference type="PROSITE" id="PS50109"/>
    </source>
</evidence>
<dbReference type="FunFam" id="1.10.287.130:FF:000121">
    <property type="entry name" value="Histidine kinase sensor protein"/>
    <property type="match status" value="1"/>
</dbReference>
<comment type="caution">
    <text evidence="6">The sequence shown here is derived from an EMBL/GenBank/DDBJ whole genome shotgun (WGS) entry which is preliminary data.</text>
</comment>
<evidence type="ECO:0000313" key="6">
    <source>
        <dbReference type="EMBL" id="KAJ9611915.1"/>
    </source>
</evidence>
<feature type="modified residue" description="4-aspartylphosphate" evidence="2">
    <location>
        <position position="449"/>
    </location>
</feature>
<feature type="domain" description="Response regulatory" evidence="5">
    <location>
        <begin position="400"/>
        <end position="514"/>
    </location>
</feature>
<dbReference type="PANTHER" id="PTHR43547">
    <property type="entry name" value="TWO-COMPONENT HISTIDINE KINASE"/>
    <property type="match status" value="1"/>
</dbReference>
<dbReference type="Gene3D" id="3.30.565.10">
    <property type="entry name" value="Histidine kinase-like ATPase, C-terminal domain"/>
    <property type="match status" value="1"/>
</dbReference>
<reference evidence="6" key="1">
    <citation type="submission" date="2022-10" db="EMBL/GenBank/DDBJ databases">
        <title>Culturing micro-colonial fungi from biological soil crusts in the Mojave desert and describing Neophaeococcomyces mojavensis, and introducing the new genera and species Taxawa tesnikishii.</title>
        <authorList>
            <person name="Kurbessoian T."/>
            <person name="Stajich J.E."/>
        </authorList>
    </citation>
    <scope>NUCLEOTIDE SEQUENCE</scope>
    <source>
        <strain evidence="6">TK_35</strain>
    </source>
</reference>
<dbReference type="Pfam" id="PF02518">
    <property type="entry name" value="HATPase_c"/>
    <property type="match status" value="1"/>
</dbReference>
<dbReference type="CDD" id="cd17563">
    <property type="entry name" value="REC_RegA-like"/>
    <property type="match status" value="1"/>
</dbReference>
<dbReference type="AlphaFoldDB" id="A0AA39CKS5"/>
<keyword evidence="3" id="KW-0472">Membrane</keyword>
<dbReference type="InterPro" id="IPR003594">
    <property type="entry name" value="HATPase_dom"/>
</dbReference>
<dbReference type="InterPro" id="IPR036097">
    <property type="entry name" value="HisK_dim/P_sf"/>
</dbReference>
<dbReference type="GO" id="GO:0000155">
    <property type="term" value="F:phosphorelay sensor kinase activity"/>
    <property type="evidence" value="ECO:0007669"/>
    <property type="project" value="InterPro"/>
</dbReference>
<dbReference type="SMART" id="SM00448">
    <property type="entry name" value="REC"/>
    <property type="match status" value="1"/>
</dbReference>
<dbReference type="Gene3D" id="3.40.50.2300">
    <property type="match status" value="1"/>
</dbReference>
<gene>
    <name evidence="6" type="ORF">H2204_015083</name>
</gene>
<dbReference type="PROSITE" id="PS50110">
    <property type="entry name" value="RESPONSE_REGULATORY"/>
    <property type="match status" value="1"/>
</dbReference>
<accession>A0AA39CKS5</accession>
<dbReference type="PRINTS" id="PR01590">
    <property type="entry name" value="HTHFIS"/>
</dbReference>
<dbReference type="SUPFAM" id="SSF47384">
    <property type="entry name" value="Homodimeric domain of signal transducing histidine kinase"/>
    <property type="match status" value="1"/>
</dbReference>
<dbReference type="Pfam" id="PF00072">
    <property type="entry name" value="Response_reg"/>
    <property type="match status" value="1"/>
</dbReference>
<dbReference type="Pfam" id="PF25323">
    <property type="entry name" value="6TM_PilS"/>
    <property type="match status" value="1"/>
</dbReference>
<dbReference type="InterPro" id="IPR011006">
    <property type="entry name" value="CheY-like_superfamily"/>
</dbReference>
<organism evidence="6">
    <name type="scientific">Knufia peltigerae</name>
    <dbReference type="NCBI Taxonomy" id="1002370"/>
    <lineage>
        <taxon>Eukaryota</taxon>
        <taxon>Fungi</taxon>
        <taxon>Dikarya</taxon>
        <taxon>Ascomycota</taxon>
        <taxon>Pezizomycotina</taxon>
        <taxon>Eurotiomycetes</taxon>
        <taxon>Chaetothyriomycetidae</taxon>
        <taxon>Chaetothyriales</taxon>
        <taxon>Trichomeriaceae</taxon>
        <taxon>Knufia</taxon>
    </lineage>
</organism>
<proteinExistence type="predicted"/>
<dbReference type="InterPro" id="IPR009057">
    <property type="entry name" value="Homeodomain-like_sf"/>
</dbReference>
<feature type="transmembrane region" description="Helical" evidence="3">
    <location>
        <begin position="17"/>
        <end position="35"/>
    </location>
</feature>
<dbReference type="SUPFAM" id="SSF46689">
    <property type="entry name" value="Homeodomain-like"/>
    <property type="match status" value="1"/>
</dbReference>
<dbReference type="InterPro" id="IPR005467">
    <property type="entry name" value="His_kinase_dom"/>
</dbReference>
<dbReference type="Pfam" id="PF02954">
    <property type="entry name" value="HTH_8"/>
    <property type="match status" value="1"/>
</dbReference>
<dbReference type="GO" id="GO:0043565">
    <property type="term" value="F:sequence-specific DNA binding"/>
    <property type="evidence" value="ECO:0007669"/>
    <property type="project" value="InterPro"/>
</dbReference>
<dbReference type="EMBL" id="JAPDRN010000216">
    <property type="protein sequence ID" value="KAJ9611915.1"/>
    <property type="molecule type" value="Genomic_DNA"/>
</dbReference>
<dbReference type="Gene3D" id="1.10.287.130">
    <property type="match status" value="1"/>
</dbReference>
<evidence type="ECO:0008006" key="7">
    <source>
        <dbReference type="Google" id="ProtNLM"/>
    </source>
</evidence>
<feature type="transmembrane region" description="Helical" evidence="3">
    <location>
        <begin position="150"/>
        <end position="172"/>
    </location>
</feature>
<dbReference type="InterPro" id="IPR002197">
    <property type="entry name" value="HTH_Fis"/>
</dbReference>
<dbReference type="InterPro" id="IPR001789">
    <property type="entry name" value="Sig_transdc_resp-reg_receiver"/>
</dbReference>
<sequence length="581" mass="62692">MTGPDAPFLRTLCSLRWLAVAGQAATILVATWVLGLPLPQLPLWSGVAVLAVFNLYTQLRPEPADTAPLTAFGHILVDVIILTWMVSWSGGIANPFGSLFLILIALAAFALPLRWALAVASACLLGYAASGVFGQPLPAGYFNALDLNRWGVIATFLLSAAVVLIFSTRLAIALRERELELSALRERFARNEGIVALATHAASVAHELNTPLATMTLLADDVAERSEEPEVREDMETLRELLVQCRERVLALAAPASNDRPGRAHSTAQQVLEQWRLVRPTIDLHRNDDAPLRLPLDPGVGHLLMVLLNNAADAGEQAGRPRVDLSLRIEGDDLIGEVRDYGHGFDARAAVLPGKLFGSSKSEGMGVGLALSHATIERLDGEMWMRPAQGAGMTMTASTLGLLVDDDELYLRTLQRSLARKGLETQTAQDAASALALARQHPPAFALIDLKLGSDSGLALIQPLRALRADMRILLVTGYASIATAVEAIKLGADDYLPKPSTVPMILRALGEEDDGPADDGEMEVPDAMTPISRLQWEHIQQAMHETGGNVSAAARLLGMHRRSLQRKLAKRPSPERDPSR</sequence>
<evidence type="ECO:0000256" key="2">
    <source>
        <dbReference type="PROSITE-ProRule" id="PRU00169"/>
    </source>
</evidence>
<dbReference type="SUPFAM" id="SSF55874">
    <property type="entry name" value="ATPase domain of HSP90 chaperone/DNA topoisomerase II/histidine kinase"/>
    <property type="match status" value="1"/>
</dbReference>
<dbReference type="SUPFAM" id="SSF52172">
    <property type="entry name" value="CheY-like"/>
    <property type="match status" value="1"/>
</dbReference>
<feature type="transmembrane region" description="Helical" evidence="3">
    <location>
        <begin position="92"/>
        <end position="111"/>
    </location>
</feature>
<dbReference type="CDD" id="cd00082">
    <property type="entry name" value="HisKA"/>
    <property type="match status" value="1"/>
</dbReference>
<dbReference type="PANTHER" id="PTHR43547:SF2">
    <property type="entry name" value="HYBRID SIGNAL TRANSDUCTION HISTIDINE KINASE C"/>
    <property type="match status" value="1"/>
</dbReference>
<evidence type="ECO:0000256" key="3">
    <source>
        <dbReference type="SAM" id="Phobius"/>
    </source>
</evidence>
<keyword evidence="3" id="KW-0812">Transmembrane</keyword>
<keyword evidence="1 2" id="KW-0597">Phosphoprotein</keyword>
<name>A0AA39CKS5_9EURO</name>
<protein>
    <recommendedName>
        <fullName evidence="7">Histidine kinase</fullName>
    </recommendedName>
</protein>
<dbReference type="InterPro" id="IPR036890">
    <property type="entry name" value="HATPase_C_sf"/>
</dbReference>
<dbReference type="PROSITE" id="PS50109">
    <property type="entry name" value="HIS_KIN"/>
    <property type="match status" value="1"/>
</dbReference>
<evidence type="ECO:0000256" key="1">
    <source>
        <dbReference type="ARBA" id="ARBA00022553"/>
    </source>
</evidence>
<feature type="transmembrane region" description="Helical" evidence="3">
    <location>
        <begin position="41"/>
        <end position="57"/>
    </location>
</feature>
<feature type="domain" description="Histidine kinase" evidence="4">
    <location>
        <begin position="203"/>
        <end position="396"/>
    </location>
</feature>
<feature type="transmembrane region" description="Helical" evidence="3">
    <location>
        <begin position="69"/>
        <end position="86"/>
    </location>
</feature>